<dbReference type="AlphaFoldDB" id="A0A317A9N7"/>
<gene>
    <name evidence="2" type="ORF">Ptr86124_007035</name>
</gene>
<dbReference type="Gene3D" id="2.40.160.20">
    <property type="match status" value="1"/>
</dbReference>
<proteinExistence type="inferred from homology"/>
<dbReference type="InterPro" id="IPR053714">
    <property type="entry name" value="Iso_Racemase_Enz_sf"/>
</dbReference>
<dbReference type="Pfam" id="PF01177">
    <property type="entry name" value="Asp_Glu_race"/>
    <property type="match status" value="1"/>
</dbReference>
<dbReference type="Proteomes" id="UP000249757">
    <property type="component" value="Unassembled WGS sequence"/>
</dbReference>
<evidence type="ECO:0000256" key="1">
    <source>
        <dbReference type="ARBA" id="ARBA00038414"/>
    </source>
</evidence>
<evidence type="ECO:0000313" key="3">
    <source>
        <dbReference type="Proteomes" id="UP000249757"/>
    </source>
</evidence>
<dbReference type="PANTHER" id="PTHR28047">
    <property type="entry name" value="PROTEIN DCG1"/>
    <property type="match status" value="1"/>
</dbReference>
<protein>
    <submittedName>
        <fullName evidence="2">Hydantoin racemase</fullName>
    </submittedName>
</protein>
<organism evidence="2 3">
    <name type="scientific">Pyrenophora tritici-repentis</name>
    <dbReference type="NCBI Taxonomy" id="45151"/>
    <lineage>
        <taxon>Eukaryota</taxon>
        <taxon>Fungi</taxon>
        <taxon>Dikarya</taxon>
        <taxon>Ascomycota</taxon>
        <taxon>Pezizomycotina</taxon>
        <taxon>Dothideomycetes</taxon>
        <taxon>Pleosporomycetidae</taxon>
        <taxon>Pleosporales</taxon>
        <taxon>Pleosporineae</taxon>
        <taxon>Pleosporaceae</taxon>
        <taxon>Pyrenophora</taxon>
    </lineage>
</organism>
<dbReference type="GO" id="GO:0047661">
    <property type="term" value="F:amino-acid racemase activity"/>
    <property type="evidence" value="ECO:0007669"/>
    <property type="project" value="InterPro"/>
</dbReference>
<dbReference type="Gene3D" id="3.40.50.12500">
    <property type="match status" value="1"/>
</dbReference>
<dbReference type="InterPro" id="IPR015942">
    <property type="entry name" value="Asp/Glu/hydantoin_racemase"/>
</dbReference>
<sequence>MRSILIINPNSTEQMTNGLKPLVDALQFKDQTAHEYFTAPSGPKSINNEDDAAESVQHCLPALRKDLDRYHGFLVACYSQHPLVPLLKDEAAVQKSRKPVTGIFEASVSTALQIMHPDEKFGIVSTGKVWETILTDATTAFLGMGFEASKRFAGVETTGLNATDLHDAPADEVRRRMKDAVKRLLNKGKVGAICLGCAEHLRFIRLLQQQSAIMHLLSTLPLALSLFTTATATATPPNPTFPPLDIPKNITKLPVVTPGFNFLYTMQVNCKAGLYEMASPQGIRTAIPIVEGEFLGPRLNGRVIDLGADWGLTDPKTGIFSADTRYQLQTYDGAWIYVRTGGATQPGGESHLRVVFETGDRRYYWLNSVVAVAVLQTALDYEGGYWLQIDVWNLGNEWTDTPWVNGTTTTS</sequence>
<dbReference type="Pfam" id="PF11578">
    <property type="entry name" value="DUF3237"/>
    <property type="match status" value="1"/>
</dbReference>
<evidence type="ECO:0000313" key="2">
    <source>
        <dbReference type="EMBL" id="KAI1514405.1"/>
    </source>
</evidence>
<dbReference type="InterPro" id="IPR052186">
    <property type="entry name" value="Hydantoin_racemase-like"/>
</dbReference>
<dbReference type="EMBL" id="NRDI02000008">
    <property type="protein sequence ID" value="KAI1514405.1"/>
    <property type="molecule type" value="Genomic_DNA"/>
</dbReference>
<dbReference type="PANTHER" id="PTHR28047:SF5">
    <property type="entry name" value="PROTEIN DCG1"/>
    <property type="match status" value="1"/>
</dbReference>
<accession>A0A317A9N7</accession>
<comment type="similarity">
    <text evidence="1">Belongs to the HyuE racemase family.</text>
</comment>
<name>A0A317A9N7_9PLEO</name>
<keyword evidence="3" id="KW-1185">Reference proteome</keyword>
<comment type="caution">
    <text evidence="2">The sequence shown here is derived from an EMBL/GenBank/DDBJ whole genome shotgun (WGS) entry which is preliminary data.</text>
</comment>
<reference evidence="3" key="1">
    <citation type="journal article" date="2022" name="Microb. Genom.">
        <title>A global pangenome for the wheat fungal pathogen Pyrenophora tritici-repentis and prediction of effector protein structural homology.</title>
        <authorList>
            <person name="Moolhuijzen P.M."/>
            <person name="See P.T."/>
            <person name="Shi G."/>
            <person name="Powell H.R."/>
            <person name="Cockram J."/>
            <person name="Jorgensen L.N."/>
            <person name="Benslimane H."/>
            <person name="Strelkov S.E."/>
            <person name="Turner J."/>
            <person name="Liu Z."/>
            <person name="Moffat C.S."/>
        </authorList>
    </citation>
    <scope>NUCLEOTIDE SEQUENCE [LARGE SCALE GENOMIC DNA]</scope>
</reference>